<dbReference type="PATRIC" id="fig|1229276.3.peg.3318"/>
<dbReference type="Gene3D" id="2.170.130.10">
    <property type="entry name" value="TonB-dependent receptor, plug domain"/>
    <property type="match status" value="1"/>
</dbReference>
<dbReference type="NCBIfam" id="TIGR04057">
    <property type="entry name" value="SusC_RagA_signa"/>
    <property type="match status" value="1"/>
</dbReference>
<dbReference type="PANTHER" id="PTHR32552">
    <property type="entry name" value="FERRICHROME IRON RECEPTOR-RELATED"/>
    <property type="match status" value="1"/>
</dbReference>
<dbReference type="SUPFAM" id="SSF56935">
    <property type="entry name" value="Porins"/>
    <property type="match status" value="1"/>
</dbReference>
<dbReference type="NCBIfam" id="TIGR04056">
    <property type="entry name" value="OMP_RagA_SusC"/>
    <property type="match status" value="1"/>
</dbReference>
<dbReference type="InterPro" id="IPR008969">
    <property type="entry name" value="CarboxyPept-like_regulatory"/>
</dbReference>
<evidence type="ECO:0000256" key="1">
    <source>
        <dbReference type="ARBA" id="ARBA00004571"/>
    </source>
</evidence>
<keyword evidence="8" id="KW-0798">TonB box</keyword>
<reference evidence="15" key="1">
    <citation type="submission" date="2014-04" db="EMBL/GenBank/DDBJ databases">
        <title>Whole-Genome optical mapping and complete genome sequence of Sphingobacterium deserti sp. nov., a new spaces isolated from desert in the west of China.</title>
        <authorList>
            <person name="Teng C."/>
            <person name="Zhou Z."/>
            <person name="Li X."/>
            <person name="Chen M."/>
            <person name="Lin M."/>
            <person name="Wang L."/>
            <person name="Su S."/>
            <person name="Zhang C."/>
            <person name="Zhang W."/>
        </authorList>
    </citation>
    <scope>NUCLEOTIDE SEQUENCE [LARGE SCALE GENOMIC DNA]</scope>
    <source>
        <strain evidence="15">ACCC05744</strain>
    </source>
</reference>
<dbReference type="AlphaFoldDB" id="A0A0B8SZJ9"/>
<evidence type="ECO:0000256" key="10">
    <source>
        <dbReference type="ARBA" id="ARBA00023237"/>
    </source>
</evidence>
<dbReference type="Gene3D" id="2.40.170.20">
    <property type="entry name" value="TonB-dependent receptor, beta-barrel domain"/>
    <property type="match status" value="1"/>
</dbReference>
<evidence type="ECO:0000313" key="15">
    <source>
        <dbReference type="Proteomes" id="UP000031802"/>
    </source>
</evidence>
<dbReference type="PANTHER" id="PTHR32552:SF81">
    <property type="entry name" value="TONB-DEPENDENT OUTER MEMBRANE RECEPTOR"/>
    <property type="match status" value="1"/>
</dbReference>
<evidence type="ECO:0000313" key="14">
    <source>
        <dbReference type="EMBL" id="KGE12991.1"/>
    </source>
</evidence>
<dbReference type="Gene3D" id="2.60.40.1120">
    <property type="entry name" value="Carboxypeptidase-like, regulatory domain"/>
    <property type="match status" value="1"/>
</dbReference>
<evidence type="ECO:0000256" key="5">
    <source>
        <dbReference type="ARBA" id="ARBA00022692"/>
    </source>
</evidence>
<comment type="subcellular location">
    <subcellularLocation>
        <location evidence="1 11">Cell outer membrane</location>
        <topology evidence="1 11">Multi-pass membrane protein</topology>
    </subcellularLocation>
</comment>
<reference evidence="14 15" key="2">
    <citation type="journal article" date="2015" name="PLoS ONE">
        <title>Whole-Genome Optical Mapping and Finished Genome Sequence of Sphingobacterium deserti sp. nov., a New Species Isolated from the Western Desert of China.</title>
        <authorList>
            <person name="Teng C."/>
            <person name="Zhou Z."/>
            <person name="Molnar I."/>
            <person name="Li X."/>
            <person name="Tang R."/>
            <person name="Chen M."/>
            <person name="Wang L."/>
            <person name="Su S."/>
            <person name="Zhang W."/>
            <person name="Lin M."/>
        </authorList>
    </citation>
    <scope>NUCLEOTIDE SEQUENCE [LARGE SCALE GENOMIC DNA]</scope>
    <source>
        <strain evidence="15">ACCC05744</strain>
    </source>
</reference>
<dbReference type="EMBL" id="JJMU01000061">
    <property type="protein sequence ID" value="KGE12991.1"/>
    <property type="molecule type" value="Genomic_DNA"/>
</dbReference>
<evidence type="ECO:0000256" key="11">
    <source>
        <dbReference type="PROSITE-ProRule" id="PRU01360"/>
    </source>
</evidence>
<keyword evidence="9 11" id="KW-0472">Membrane</keyword>
<keyword evidence="10 11" id="KW-0998">Cell outer membrane</keyword>
<name>A0A0B8SZJ9_9SPHI</name>
<keyword evidence="6" id="KW-0408">Iron</keyword>
<evidence type="ECO:0000256" key="2">
    <source>
        <dbReference type="ARBA" id="ARBA00022448"/>
    </source>
</evidence>
<evidence type="ECO:0000256" key="12">
    <source>
        <dbReference type="SAM" id="Phobius"/>
    </source>
</evidence>
<keyword evidence="7" id="KW-0406">Ion transport</keyword>
<keyword evidence="15" id="KW-1185">Reference proteome</keyword>
<dbReference type="Proteomes" id="UP000031802">
    <property type="component" value="Unassembled WGS sequence"/>
</dbReference>
<organism evidence="14 15">
    <name type="scientific">Sphingobacterium deserti</name>
    <dbReference type="NCBI Taxonomy" id="1229276"/>
    <lineage>
        <taxon>Bacteria</taxon>
        <taxon>Pseudomonadati</taxon>
        <taxon>Bacteroidota</taxon>
        <taxon>Sphingobacteriia</taxon>
        <taxon>Sphingobacteriales</taxon>
        <taxon>Sphingobacteriaceae</taxon>
        <taxon>Sphingobacterium</taxon>
    </lineage>
</organism>
<gene>
    <name evidence="14" type="ORF">DI53_3208</name>
</gene>
<evidence type="ECO:0000256" key="7">
    <source>
        <dbReference type="ARBA" id="ARBA00023065"/>
    </source>
</evidence>
<keyword evidence="12" id="KW-1133">Transmembrane helix</keyword>
<evidence type="ECO:0000256" key="4">
    <source>
        <dbReference type="ARBA" id="ARBA00022496"/>
    </source>
</evidence>
<evidence type="ECO:0000256" key="3">
    <source>
        <dbReference type="ARBA" id="ARBA00022452"/>
    </source>
</evidence>
<feature type="transmembrane region" description="Helical" evidence="12">
    <location>
        <begin position="21"/>
        <end position="39"/>
    </location>
</feature>
<dbReference type="InterPro" id="IPR036942">
    <property type="entry name" value="Beta-barrel_TonB_sf"/>
</dbReference>
<keyword evidence="4" id="KW-0410">Iron transport</keyword>
<comment type="caution">
    <text evidence="14">The sequence shown here is derived from an EMBL/GenBank/DDBJ whole genome shotgun (WGS) entry which is preliminary data.</text>
</comment>
<evidence type="ECO:0000256" key="8">
    <source>
        <dbReference type="ARBA" id="ARBA00023077"/>
    </source>
</evidence>
<dbReference type="InterPro" id="IPR023997">
    <property type="entry name" value="TonB-dep_OMP_SusC/RagA_CS"/>
</dbReference>
<dbReference type="eggNOG" id="COG4771">
    <property type="taxonomic scope" value="Bacteria"/>
</dbReference>
<evidence type="ECO:0000256" key="9">
    <source>
        <dbReference type="ARBA" id="ARBA00023136"/>
    </source>
</evidence>
<dbReference type="GO" id="GO:0009279">
    <property type="term" value="C:cell outer membrane"/>
    <property type="evidence" value="ECO:0007669"/>
    <property type="project" value="UniProtKB-SubCell"/>
</dbReference>
<evidence type="ECO:0000259" key="13">
    <source>
        <dbReference type="Pfam" id="PF07715"/>
    </source>
</evidence>
<dbReference type="GO" id="GO:0006826">
    <property type="term" value="P:iron ion transport"/>
    <property type="evidence" value="ECO:0007669"/>
    <property type="project" value="UniProtKB-KW"/>
</dbReference>
<sequence length="1112" mass="123438">MYKKYSIKIGVNGTLCRKISLVMRLTIAMLLVTMTQLVAKTKAQQITINQKNASLESVLKEIRNQSGYDLIYDGKAIPKNRIVNVTLTKATVNEALEKTLKDLPLRYVIKDRSITIRHHKHMEQPAVSVLARIEGTVKDSLGQAIAGVSVLNKSNNQGTSTTMQGEFELDANEGDILVFSALGYQKQEIRVGTQTRINVILQSEEELMEQVVVTALGIRQSAKTLTYNVQEFKAEEVTRNKDANFVNALTGKIAGVTINASSSGIGGATRVVMRGTKSIAGNNNALYVIDGIPIPNNNGGESVGTFAGPVSGEGISSFNPEDIESITALTGPSATALYGNQGANGVLLVTTKKGSIGRIRVNASHSSDFFTPFVMPRFQNTYGQANPQEYASWGGKLQQPSTYSPRGFFQTGFNVFNSVSVSGGTEKSQTLFSAGANNAEGIIRNNTFNRYNFSLRHNTQLTDRLTADFSAMYVKLNDNNMVAQGQYHNPIVPIYLFPPGDDFNKYKVYSRYNPDRVIDTQFWPYRDQGISLQNPYWITDAQRAGNNIDRYMMSVTANYKVFDWLDVTGRARIDNSLTQNENIRPASTSPLFASNFGFYSTNKVSSKNTYLDFIANIRKDISDRVSFRANVGGSYQHDWMDGLGAGGNLTRLANFYSVQENTENPPTQSYSRTELQSVFATAHFGYDNWLFMDLTGRYEWPSQLPPGVATTSSYFYPSVGVSGVLSDKWNVSKDVISFAKLRFSYAEVGNPPQFGIVNPVYSLIDQRFRPAPFPDYLPERTRSYEAGMELRFLRDRLSLNATVYQSNTTDQLLQQPTIAIGVFTDFFYNAGDIRNRGIEATLSHHGKFGELNWTSGLVFSLNRNRIIRLSDGFLDPATGEPYVNEQRPVSGLGDFQNVLTVGGTMADFYISRVLRENNQGNLWVSPVDGSVQQITLSERRYVGNGLPDFTLGWNNQFSFKGVDVSFLVDARVGGVGVSYTQALMDGFGVSEQSAIDRDNGGVLVYDTRYPNVQGYYNLLGMGADGMAAYYIYSATNVRLREAAIGYNIPRKWLNEKGPDLRVSVTGRNLFMFYNKSPFDPETTSSTGTYGQGIDYFRQPSYRSVGFSIRAQF</sequence>
<accession>A0A0B8SZJ9</accession>
<dbReference type="STRING" id="1229276.DI53_3208"/>
<dbReference type="Pfam" id="PF07715">
    <property type="entry name" value="Plug"/>
    <property type="match status" value="1"/>
</dbReference>
<keyword evidence="5 11" id="KW-0812">Transmembrane</keyword>
<dbReference type="InterPro" id="IPR037066">
    <property type="entry name" value="Plug_dom_sf"/>
</dbReference>
<keyword evidence="3 11" id="KW-1134">Transmembrane beta strand</keyword>
<comment type="similarity">
    <text evidence="11">Belongs to the TonB-dependent receptor family.</text>
</comment>
<keyword evidence="2 11" id="KW-0813">Transport</keyword>
<dbReference type="OrthoDB" id="9768177at2"/>
<dbReference type="SUPFAM" id="SSF49464">
    <property type="entry name" value="Carboxypeptidase regulatory domain-like"/>
    <property type="match status" value="1"/>
</dbReference>
<protein>
    <submittedName>
        <fullName evidence="14">Putative outer membrane protein</fullName>
    </submittedName>
</protein>
<dbReference type="InterPro" id="IPR023996">
    <property type="entry name" value="TonB-dep_OMP_SusC/RagA"/>
</dbReference>
<dbReference type="InterPro" id="IPR039426">
    <property type="entry name" value="TonB-dep_rcpt-like"/>
</dbReference>
<evidence type="ECO:0000256" key="6">
    <source>
        <dbReference type="ARBA" id="ARBA00023004"/>
    </source>
</evidence>
<dbReference type="PROSITE" id="PS52016">
    <property type="entry name" value="TONB_DEPENDENT_REC_3"/>
    <property type="match status" value="1"/>
</dbReference>
<proteinExistence type="inferred from homology"/>
<dbReference type="InterPro" id="IPR012910">
    <property type="entry name" value="Plug_dom"/>
</dbReference>
<dbReference type="RefSeq" id="WP_052072468.1">
    <property type="nucleotide sequence ID" value="NZ_JJMU01000061.1"/>
</dbReference>
<feature type="domain" description="TonB-dependent receptor plug" evidence="13">
    <location>
        <begin position="223"/>
        <end position="346"/>
    </location>
</feature>
<dbReference type="Gene3D" id="3.55.50.30">
    <property type="match status" value="1"/>
</dbReference>
<dbReference type="Pfam" id="PF13715">
    <property type="entry name" value="CarbopepD_reg_2"/>
    <property type="match status" value="1"/>
</dbReference>